<accession>A0A8H6RL99</accession>
<keyword evidence="3" id="KW-1185">Reference proteome</keyword>
<organism evidence="2 3">
    <name type="scientific">Pseudocercospora fuligena</name>
    <dbReference type="NCBI Taxonomy" id="685502"/>
    <lineage>
        <taxon>Eukaryota</taxon>
        <taxon>Fungi</taxon>
        <taxon>Dikarya</taxon>
        <taxon>Ascomycota</taxon>
        <taxon>Pezizomycotina</taxon>
        <taxon>Dothideomycetes</taxon>
        <taxon>Dothideomycetidae</taxon>
        <taxon>Mycosphaerellales</taxon>
        <taxon>Mycosphaerellaceae</taxon>
        <taxon>Pseudocercospora</taxon>
    </lineage>
</organism>
<protein>
    <recommendedName>
        <fullName evidence="1">RdRP-like PH domain-containing protein</fullName>
    </recommendedName>
</protein>
<dbReference type="InterPro" id="IPR057503">
    <property type="entry name" value="PH_RdRP"/>
</dbReference>
<comment type="caution">
    <text evidence="2">The sequence shown here is derived from an EMBL/GenBank/DDBJ whole genome shotgun (WGS) entry which is preliminary data.</text>
</comment>
<proteinExistence type="predicted"/>
<dbReference type="OrthoDB" id="6513042at2759"/>
<dbReference type="Proteomes" id="UP000660729">
    <property type="component" value="Unassembled WGS sequence"/>
</dbReference>
<dbReference type="Pfam" id="PF25358">
    <property type="entry name" value="PH_fung_RdRP"/>
    <property type="match status" value="1"/>
</dbReference>
<feature type="domain" description="RdRP-like PH" evidence="1">
    <location>
        <begin position="130"/>
        <end position="208"/>
    </location>
</feature>
<dbReference type="AlphaFoldDB" id="A0A8H6RL99"/>
<evidence type="ECO:0000259" key="1">
    <source>
        <dbReference type="Pfam" id="PF25358"/>
    </source>
</evidence>
<gene>
    <name evidence="2" type="ORF">HII31_05414</name>
</gene>
<sequence length="226" mass="25643">MDVFCSRLPEQISQAELQRLFTGPLNDCGVQDFHIEKFYNKGNAIITILDANAGQIFLNRYGVPRGSPHNQMALMRISYASKFVRLERSNRDPTDLSLQSLQYMANERAKALLVGVATQRSRPNDRQATEFRVSMLQCGSFDYPRDARLRSDAKLLFLAHFTDPRQGTIHFGQKQAIAILGPEGGDQLRLDLPYNDCIDIVLGKRSSSVQCMTLLEQMQLRQSCQR</sequence>
<name>A0A8H6RL99_9PEZI</name>
<dbReference type="EMBL" id="JABCIY010000091">
    <property type="protein sequence ID" value="KAF7193188.1"/>
    <property type="molecule type" value="Genomic_DNA"/>
</dbReference>
<reference evidence="2" key="1">
    <citation type="submission" date="2020-04" db="EMBL/GenBank/DDBJ databases">
        <title>Draft genome resource of the tomato pathogen Pseudocercospora fuligena.</title>
        <authorList>
            <person name="Zaccaron A."/>
        </authorList>
    </citation>
    <scope>NUCLEOTIDE SEQUENCE</scope>
    <source>
        <strain evidence="2">PF001</strain>
    </source>
</reference>
<evidence type="ECO:0000313" key="3">
    <source>
        <dbReference type="Proteomes" id="UP000660729"/>
    </source>
</evidence>
<evidence type="ECO:0000313" key="2">
    <source>
        <dbReference type="EMBL" id="KAF7193188.1"/>
    </source>
</evidence>